<dbReference type="RefSeq" id="WP_338748363.1">
    <property type="nucleotide sequence ID" value="NZ_CP144913.1"/>
</dbReference>
<keyword evidence="2" id="KW-1185">Reference proteome</keyword>
<gene>
    <name evidence="1" type="ORF">V1351_11785</name>
</gene>
<accession>A0ABZ2MF29</accession>
<evidence type="ECO:0000313" key="1">
    <source>
        <dbReference type="EMBL" id="WXB75627.1"/>
    </source>
</evidence>
<dbReference type="Proteomes" id="UP001382727">
    <property type="component" value="Chromosome"/>
</dbReference>
<dbReference type="InterPro" id="IPR027396">
    <property type="entry name" value="DsrEFH-like"/>
</dbReference>
<proteinExistence type="predicted"/>
<dbReference type="EMBL" id="CP144913">
    <property type="protein sequence ID" value="WXB75627.1"/>
    <property type="molecule type" value="Genomic_DNA"/>
</dbReference>
<name>A0ABZ2MF29_9MICO</name>
<reference evidence="1 2" key="1">
    <citation type="submission" date="2024-02" db="EMBL/GenBank/DDBJ databases">
        <title>Janibacter sp. nov., isolated from gut of marine sandworm.</title>
        <authorList>
            <person name="Kim B."/>
            <person name="Jun M.O."/>
            <person name="Shin N.-R."/>
        </authorList>
    </citation>
    <scope>NUCLEOTIDE SEQUENCE [LARGE SCALE GENOMIC DNA]</scope>
    <source>
        <strain evidence="1 2">A1S7</strain>
    </source>
</reference>
<dbReference type="Gene3D" id="3.40.1260.10">
    <property type="entry name" value="DsrEFH-like"/>
    <property type="match status" value="1"/>
</dbReference>
<dbReference type="InterPro" id="IPR003787">
    <property type="entry name" value="Sulphur_relay_DsrE/F-like"/>
</dbReference>
<dbReference type="SUPFAM" id="SSF75169">
    <property type="entry name" value="DsrEFH-like"/>
    <property type="match status" value="1"/>
</dbReference>
<organism evidence="1 2">
    <name type="scientific">Janibacter alittae</name>
    <dbReference type="NCBI Taxonomy" id="3115209"/>
    <lineage>
        <taxon>Bacteria</taxon>
        <taxon>Bacillati</taxon>
        <taxon>Actinomycetota</taxon>
        <taxon>Actinomycetes</taxon>
        <taxon>Micrococcales</taxon>
        <taxon>Intrasporangiaceae</taxon>
        <taxon>Janibacter</taxon>
    </lineage>
</organism>
<protein>
    <submittedName>
        <fullName evidence="1">DsrE family protein</fullName>
    </submittedName>
</protein>
<sequence length="119" mass="12047">MNGLIINLTHSVDDVDRTSVAIVIAGASVASSQETTVFLSSEGTRLAVTGVADTLHEEGFAPMSELVSSYIEAGGTFLVCSPCAKKRGIGEEDLIEGATIVGGASLVALLADGASSLSF</sequence>
<evidence type="ECO:0000313" key="2">
    <source>
        <dbReference type="Proteomes" id="UP001382727"/>
    </source>
</evidence>
<dbReference type="Pfam" id="PF02635">
    <property type="entry name" value="DsrE"/>
    <property type="match status" value="1"/>
</dbReference>